<dbReference type="PRINTS" id="PR01609">
    <property type="entry name" value="CD36FAMILY"/>
</dbReference>
<gene>
    <name evidence="9" type="ORF">QE152_g19190</name>
</gene>
<dbReference type="GO" id="GO:0005886">
    <property type="term" value="C:plasma membrane"/>
    <property type="evidence" value="ECO:0007669"/>
    <property type="project" value="UniProtKB-SubCell"/>
</dbReference>
<name>A0AAW1L480_POPJA</name>
<proteinExistence type="inferred from homology"/>
<evidence type="ECO:0000256" key="1">
    <source>
        <dbReference type="ARBA" id="ARBA00004236"/>
    </source>
</evidence>
<keyword evidence="7" id="KW-0325">Glycoprotein</keyword>
<evidence type="ECO:0000313" key="10">
    <source>
        <dbReference type="Proteomes" id="UP001458880"/>
    </source>
</evidence>
<feature type="transmembrane region" description="Helical" evidence="8">
    <location>
        <begin position="393"/>
        <end position="414"/>
    </location>
</feature>
<comment type="subcellular location">
    <subcellularLocation>
        <location evidence="1">Cell membrane</location>
    </subcellularLocation>
</comment>
<evidence type="ECO:0000256" key="4">
    <source>
        <dbReference type="ARBA" id="ARBA00022692"/>
    </source>
</evidence>
<dbReference type="Pfam" id="PF01130">
    <property type="entry name" value="CD36"/>
    <property type="match status" value="1"/>
</dbReference>
<dbReference type="EMBL" id="JASPKY010000179">
    <property type="protein sequence ID" value="KAK9727396.1"/>
    <property type="molecule type" value="Genomic_DNA"/>
</dbReference>
<keyword evidence="4 8" id="KW-0812">Transmembrane</keyword>
<sequence>MFSAWKEPPVPIYLEVYIFNWTNPEDILKPNIKPHFEEIGPFVFQEKIKKVNITWNQNNTITYNNLRYWYFHESKSCCSLSTKVTTLNAIPVFAASRIQNWSVILKKGFDISISAFSTKLAKVTTADEMLFSGYDDVFISIAHSLLKDADLPIQNLHKFGWFYTRNGSFTFDGTFNMAYTGPNVGNVEEWNYQKYMSYYYTNGKCNKVRGSGGLFYPRNSQRDKIGAFLPDICRYVPLDYESDETIDGTLGYKYTAGDSFFDNGTKVPENKCYCGEYCAPYGALNVSTCRYGTPSFVSNPHFYGADPYYLDKISGLNPNKTKHQMFMVVEPETGVPLQGEAKLQMNVFIKPIQSISMLEGVPTFFFPVMWFEQKVKIPAGPHFILKILLHTRLIIRCTGAVMIMIGILLLYKLYGKKFFQGYKKKTRKALKLSSSYVKDSEKPLMNLGINTKSFE</sequence>
<protein>
    <submittedName>
        <fullName evidence="9">CD36 family</fullName>
    </submittedName>
</protein>
<comment type="similarity">
    <text evidence="2">Belongs to the CD36 family.</text>
</comment>
<dbReference type="PANTHER" id="PTHR11923">
    <property type="entry name" value="SCAVENGER RECEPTOR CLASS B TYPE-1 SR-B1"/>
    <property type="match status" value="1"/>
</dbReference>
<evidence type="ECO:0000256" key="8">
    <source>
        <dbReference type="SAM" id="Phobius"/>
    </source>
</evidence>
<dbReference type="PANTHER" id="PTHR11923:SF93">
    <property type="entry name" value="GH07959P-RELATED"/>
    <property type="match status" value="1"/>
</dbReference>
<dbReference type="Proteomes" id="UP001458880">
    <property type="component" value="Unassembled WGS sequence"/>
</dbReference>
<reference evidence="9 10" key="1">
    <citation type="journal article" date="2024" name="BMC Genomics">
        <title>De novo assembly and annotation of Popillia japonica's genome with initial clues to its potential as an invasive pest.</title>
        <authorList>
            <person name="Cucini C."/>
            <person name="Boschi S."/>
            <person name="Funari R."/>
            <person name="Cardaioli E."/>
            <person name="Iannotti N."/>
            <person name="Marturano G."/>
            <person name="Paoli F."/>
            <person name="Bruttini M."/>
            <person name="Carapelli A."/>
            <person name="Frati F."/>
            <person name="Nardi F."/>
        </authorList>
    </citation>
    <scope>NUCLEOTIDE SEQUENCE [LARGE SCALE GENOMIC DNA]</scope>
    <source>
        <strain evidence="9">DMR45628</strain>
    </source>
</reference>
<keyword evidence="10" id="KW-1185">Reference proteome</keyword>
<evidence type="ECO:0000256" key="3">
    <source>
        <dbReference type="ARBA" id="ARBA00022475"/>
    </source>
</evidence>
<dbReference type="AlphaFoldDB" id="A0AAW1L480"/>
<evidence type="ECO:0000256" key="6">
    <source>
        <dbReference type="ARBA" id="ARBA00023136"/>
    </source>
</evidence>
<dbReference type="GO" id="GO:0005044">
    <property type="term" value="F:scavenger receptor activity"/>
    <property type="evidence" value="ECO:0007669"/>
    <property type="project" value="TreeGrafter"/>
</dbReference>
<dbReference type="GO" id="GO:0005737">
    <property type="term" value="C:cytoplasm"/>
    <property type="evidence" value="ECO:0007669"/>
    <property type="project" value="TreeGrafter"/>
</dbReference>
<evidence type="ECO:0000256" key="2">
    <source>
        <dbReference type="ARBA" id="ARBA00010532"/>
    </source>
</evidence>
<comment type="caution">
    <text evidence="9">The sequence shown here is derived from an EMBL/GenBank/DDBJ whole genome shotgun (WGS) entry which is preliminary data.</text>
</comment>
<dbReference type="InterPro" id="IPR002159">
    <property type="entry name" value="CD36_fam"/>
</dbReference>
<keyword evidence="3" id="KW-1003">Cell membrane</keyword>
<organism evidence="9 10">
    <name type="scientific">Popillia japonica</name>
    <name type="common">Japanese beetle</name>
    <dbReference type="NCBI Taxonomy" id="7064"/>
    <lineage>
        <taxon>Eukaryota</taxon>
        <taxon>Metazoa</taxon>
        <taxon>Ecdysozoa</taxon>
        <taxon>Arthropoda</taxon>
        <taxon>Hexapoda</taxon>
        <taxon>Insecta</taxon>
        <taxon>Pterygota</taxon>
        <taxon>Neoptera</taxon>
        <taxon>Endopterygota</taxon>
        <taxon>Coleoptera</taxon>
        <taxon>Polyphaga</taxon>
        <taxon>Scarabaeiformia</taxon>
        <taxon>Scarabaeidae</taxon>
        <taxon>Rutelinae</taxon>
        <taxon>Popillia</taxon>
    </lineage>
</organism>
<evidence type="ECO:0000256" key="7">
    <source>
        <dbReference type="ARBA" id="ARBA00023180"/>
    </source>
</evidence>
<evidence type="ECO:0000256" key="5">
    <source>
        <dbReference type="ARBA" id="ARBA00022989"/>
    </source>
</evidence>
<keyword evidence="5 8" id="KW-1133">Transmembrane helix</keyword>
<keyword evidence="6 8" id="KW-0472">Membrane</keyword>
<accession>A0AAW1L480</accession>
<evidence type="ECO:0000313" key="9">
    <source>
        <dbReference type="EMBL" id="KAK9727396.1"/>
    </source>
</evidence>